<dbReference type="EMBL" id="JBFMKM010000016">
    <property type="protein sequence ID" value="KAL1297203.1"/>
    <property type="molecule type" value="Genomic_DNA"/>
</dbReference>
<reference evidence="3 4" key="1">
    <citation type="submission" date="2024-07" db="EMBL/GenBank/DDBJ databases">
        <title>Draft sequence of the Neodothiora populina.</title>
        <authorList>
            <person name="Drown D.D."/>
            <person name="Schuette U.S."/>
            <person name="Buechlein A.B."/>
            <person name="Rusch D.R."/>
            <person name="Winton L.W."/>
            <person name="Adams G.A."/>
        </authorList>
    </citation>
    <scope>NUCLEOTIDE SEQUENCE [LARGE SCALE GENOMIC DNA]</scope>
    <source>
        <strain evidence="3 4">CPC 39397</strain>
    </source>
</reference>
<gene>
    <name evidence="3" type="ORF">AAFC00_004773</name>
</gene>
<evidence type="ECO:0000256" key="1">
    <source>
        <dbReference type="SAM" id="MobiDB-lite"/>
    </source>
</evidence>
<feature type="region of interest" description="Disordered" evidence="1">
    <location>
        <begin position="428"/>
        <end position="537"/>
    </location>
</feature>
<keyword evidence="4" id="KW-1185">Reference proteome</keyword>
<feature type="compositionally biased region" description="Polar residues" evidence="1">
    <location>
        <begin position="166"/>
        <end position="185"/>
    </location>
</feature>
<dbReference type="InterPro" id="IPR016024">
    <property type="entry name" value="ARM-type_fold"/>
</dbReference>
<feature type="compositionally biased region" description="Basic and acidic residues" evidence="1">
    <location>
        <begin position="112"/>
        <end position="123"/>
    </location>
</feature>
<dbReference type="InterPro" id="IPR011989">
    <property type="entry name" value="ARM-like"/>
</dbReference>
<dbReference type="Proteomes" id="UP001562354">
    <property type="component" value="Unassembled WGS sequence"/>
</dbReference>
<feature type="compositionally biased region" description="Basic and acidic residues" evidence="1">
    <location>
        <begin position="286"/>
        <end position="302"/>
    </location>
</feature>
<evidence type="ECO:0000313" key="4">
    <source>
        <dbReference type="Proteomes" id="UP001562354"/>
    </source>
</evidence>
<accession>A0ABR3P3B1</accession>
<feature type="compositionally biased region" description="Polar residues" evidence="1">
    <location>
        <begin position="7"/>
        <end position="16"/>
    </location>
</feature>
<dbReference type="RefSeq" id="XP_069196885.1">
    <property type="nucleotide sequence ID" value="XM_069344458.1"/>
</dbReference>
<feature type="region of interest" description="Disordered" evidence="1">
    <location>
        <begin position="743"/>
        <end position="789"/>
    </location>
</feature>
<feature type="compositionally biased region" description="Polar residues" evidence="1">
    <location>
        <begin position="749"/>
        <end position="778"/>
    </location>
</feature>
<dbReference type="Pfam" id="PF06371">
    <property type="entry name" value="Drf_GBD"/>
    <property type="match status" value="1"/>
</dbReference>
<organism evidence="3 4">
    <name type="scientific">Neodothiora populina</name>
    <dbReference type="NCBI Taxonomy" id="2781224"/>
    <lineage>
        <taxon>Eukaryota</taxon>
        <taxon>Fungi</taxon>
        <taxon>Dikarya</taxon>
        <taxon>Ascomycota</taxon>
        <taxon>Pezizomycotina</taxon>
        <taxon>Dothideomycetes</taxon>
        <taxon>Dothideomycetidae</taxon>
        <taxon>Dothideales</taxon>
        <taxon>Dothioraceae</taxon>
        <taxon>Neodothiora</taxon>
    </lineage>
</organism>
<feature type="compositionally biased region" description="Polar residues" evidence="1">
    <location>
        <begin position="510"/>
        <end position="531"/>
    </location>
</feature>
<dbReference type="SMART" id="SM01140">
    <property type="entry name" value="Drf_GBD"/>
    <property type="match status" value="1"/>
</dbReference>
<sequence length="953" mass="104895">MDMTAAAQRSGNNSPRKSYGVLRSIIPNKDNQRSDIRQLGGNEMGYMSNPDLQGVSVPLLPAHETFAPPPRTGTGGTEDPRVGRPSSISKENPVPEKHRRSKSTVSLKSLGRSKDKDGEEKKEKKSRRDKQAIGDGDDNNSRRRFKKTKSTTSLRGLFTKNRSSKDLSQSQVQYDKENLTPSPVSAQPVDTPIWSQFATAPILPSPVLPLLDIDTTPVEAEIARYTPVNYSPSKQRDFSANGGPSLQRPPSSDRPTSSGRPKSSSRPKSALIPGTSAFVSAITGRHGNDKSRPTSKDSDRARPTSSGRDGRPTSSNRDSKLLTTEPQSYTWAQHQVDRNVSSSSNEQALPSQTLNITKRGSRVMAAVAAWNGKAQEASLQTQEPTLDPKSVDAAFEAVLDSRNIPENMRQRMRTLTLRVKADFIKQDRGATIPTSPTKSTSRQSLWASQESERAAAPTPPPQEEIIVAEEALTETKKSRARSKTFAFSKNDSSKKHKADSRPNSIHIPKSTFTGTSPLPSPRTPSGNSQRGPQPADPQEFVCYLKSTRDPTQVEVGRLHKLRLLLRNETVAWVDYFISLGGMTEVVDLLHRIMAIEWREEHEDQLLHETLLCLKGLCTTEVALAKLEDVADTLFTSLLALLFDEEKKGPSEFNTRGIIINVIFAHLSAASERGPEALARRARSVLKYLCGPKKPEDAQPVSFVLEMHKPRPYRVWCNEVNNVTREVFWIFLHHLNVIPLPQAGDDMENQARTDNGNNENQSRSRGQDSNPPHSRSQSYAKRHFPGDRPPVPAAPYIGGVEWDATTYMTAHLDLLNGLVASLPTRQERNTLRSELKDSGWEKVMGATLRTCKEKFYCGVHGGLQSWIAAALEDDWDIEYVRYGPTQEEAAAMSPRKSPKKTEPPPQLAVPVLDIPKLSIGLGGASGSLGDGLAGGTLMTTKEGAAGDDDDGWLM</sequence>
<dbReference type="GeneID" id="95978473"/>
<dbReference type="SUPFAM" id="SSF48371">
    <property type="entry name" value="ARM repeat"/>
    <property type="match status" value="1"/>
</dbReference>
<dbReference type="InterPro" id="IPR010473">
    <property type="entry name" value="GTPase-bd"/>
</dbReference>
<feature type="domain" description="Formin GTPase-binding" evidence="2">
    <location>
        <begin position="383"/>
        <end position="668"/>
    </location>
</feature>
<feature type="compositionally biased region" description="Low complexity" evidence="1">
    <location>
        <begin position="257"/>
        <end position="269"/>
    </location>
</feature>
<evidence type="ECO:0000313" key="3">
    <source>
        <dbReference type="EMBL" id="KAL1297203.1"/>
    </source>
</evidence>
<feature type="compositionally biased region" description="Polar residues" evidence="1">
    <location>
        <begin position="242"/>
        <end position="256"/>
    </location>
</feature>
<evidence type="ECO:0000259" key="2">
    <source>
        <dbReference type="SMART" id="SM01140"/>
    </source>
</evidence>
<feature type="region of interest" description="Disordered" evidence="1">
    <location>
        <begin position="225"/>
        <end position="328"/>
    </location>
</feature>
<name>A0ABR3P3B1_9PEZI</name>
<feature type="compositionally biased region" description="Polar residues" evidence="1">
    <location>
        <begin position="303"/>
        <end position="328"/>
    </location>
</feature>
<feature type="region of interest" description="Disordered" evidence="1">
    <location>
        <begin position="886"/>
        <end position="907"/>
    </location>
</feature>
<protein>
    <recommendedName>
        <fullName evidence="2">Formin GTPase-binding domain-containing protein</fullName>
    </recommendedName>
</protein>
<proteinExistence type="predicted"/>
<feature type="compositionally biased region" description="Polar residues" evidence="1">
    <location>
        <begin position="432"/>
        <end position="449"/>
    </location>
</feature>
<comment type="caution">
    <text evidence="3">The sequence shown here is derived from an EMBL/GenBank/DDBJ whole genome shotgun (WGS) entry which is preliminary data.</text>
</comment>
<dbReference type="Gene3D" id="1.25.10.10">
    <property type="entry name" value="Leucine-rich Repeat Variant"/>
    <property type="match status" value="1"/>
</dbReference>
<feature type="region of interest" description="Disordered" evidence="1">
    <location>
        <begin position="1"/>
        <end position="187"/>
    </location>
</feature>